<dbReference type="GO" id="GO:0009535">
    <property type="term" value="C:chloroplast thylakoid membrane"/>
    <property type="evidence" value="ECO:0007669"/>
    <property type="project" value="InterPro"/>
</dbReference>
<dbReference type="GO" id="GO:0016730">
    <property type="term" value="F:oxidoreductase activity, acting on iron-sulfur proteins as donors"/>
    <property type="evidence" value="ECO:0007669"/>
    <property type="project" value="InterPro"/>
</dbReference>
<evidence type="ECO:0000313" key="3">
    <source>
        <dbReference type="EMBL" id="CAD8814037.1"/>
    </source>
</evidence>
<dbReference type="InterPro" id="IPR039987">
    <property type="entry name" value="PGRL1"/>
</dbReference>
<keyword evidence="1" id="KW-1133">Transmembrane helix</keyword>
<name>A0A6T9Y7U7_9CHLO</name>
<dbReference type="GO" id="GO:0009773">
    <property type="term" value="P:photosynthetic electron transport in photosystem I"/>
    <property type="evidence" value="ECO:0007669"/>
    <property type="project" value="InterPro"/>
</dbReference>
<sequence length="329" mass="35999">MMMTMSAQRAIVGTKAPRSSSFAVTRRACAASAAHATKRMDRAVMFRTRATGDETPNVTVGPNCSIDDPSTCTLADLELMYVDALWNYYNGGKFTLNDEQYDRLREELNWQGSGFPTLRRYEIEFVQAAISYSRGEKIIDDDKYEELKRRVKAAGKRTEVTALLLYTKGKQLLDEAEFELLSKDMLKLGIDVGMRGATCTLSKTSPELESDTGSVLSMYAALGTAPLLIGLAPGILLGLVGVKLPAALSLGFAITIAAGLTYKLVNYTNLQNAEILKGQCPCCEMPIKQFFGGEKPLEEFEHKCQACGTQCVLNRPRKLIVTSGGLKST</sequence>
<feature type="transmembrane region" description="Helical" evidence="1">
    <location>
        <begin position="219"/>
        <end position="240"/>
    </location>
</feature>
<dbReference type="AlphaFoldDB" id="A0A6T9Y7U7"/>
<reference evidence="3" key="1">
    <citation type="submission" date="2021-01" db="EMBL/GenBank/DDBJ databases">
        <authorList>
            <person name="Corre E."/>
            <person name="Pelletier E."/>
            <person name="Niang G."/>
            <person name="Scheremetjew M."/>
            <person name="Finn R."/>
            <person name="Kale V."/>
            <person name="Holt S."/>
            <person name="Cochrane G."/>
            <person name="Meng A."/>
            <person name="Brown T."/>
            <person name="Cohen L."/>
        </authorList>
    </citation>
    <scope>NUCLEOTIDE SEQUENCE</scope>
    <source>
        <strain evidence="3">Clade-D-RCC1621</strain>
        <strain evidence="2">Clade-D-RCC2593</strain>
    </source>
</reference>
<gene>
    <name evidence="3" type="ORF">OMED0930_LOCUS5154</name>
    <name evidence="2" type="ORF">OMED0937_LOCUS118</name>
</gene>
<protein>
    <submittedName>
        <fullName evidence="3">Uncharacterized protein</fullName>
    </submittedName>
</protein>
<keyword evidence="1" id="KW-0812">Transmembrane</keyword>
<proteinExistence type="predicted"/>
<dbReference type="PANTHER" id="PTHR31032:SF1">
    <property type="entry name" value="PGR5-LIKE PROTEIN 1B, CHLOROPLASTIC"/>
    <property type="match status" value="1"/>
</dbReference>
<dbReference type="EMBL" id="HBFO01007337">
    <property type="protein sequence ID" value="CAD8814037.1"/>
    <property type="molecule type" value="Transcribed_RNA"/>
</dbReference>
<accession>A0A6T9Y7U7</accession>
<dbReference type="PANTHER" id="PTHR31032">
    <property type="entry name" value="PGR5-LIKE PROTEIN 1B, CHLOROPLASTIC"/>
    <property type="match status" value="1"/>
</dbReference>
<feature type="transmembrane region" description="Helical" evidence="1">
    <location>
        <begin position="246"/>
        <end position="265"/>
    </location>
</feature>
<evidence type="ECO:0000313" key="2">
    <source>
        <dbReference type="EMBL" id="CAD8318899.1"/>
    </source>
</evidence>
<keyword evidence="1" id="KW-0472">Membrane</keyword>
<evidence type="ECO:0000256" key="1">
    <source>
        <dbReference type="SAM" id="Phobius"/>
    </source>
</evidence>
<dbReference type="EMBL" id="HBEE01000163">
    <property type="protein sequence ID" value="CAD8318899.1"/>
    <property type="molecule type" value="Transcribed_RNA"/>
</dbReference>
<organism evidence="3">
    <name type="scientific">Ostreococcus mediterraneus</name>
    <dbReference type="NCBI Taxonomy" id="1486918"/>
    <lineage>
        <taxon>Eukaryota</taxon>
        <taxon>Viridiplantae</taxon>
        <taxon>Chlorophyta</taxon>
        <taxon>Mamiellophyceae</taxon>
        <taxon>Mamiellales</taxon>
        <taxon>Bathycoccaceae</taxon>
        <taxon>Ostreococcus</taxon>
    </lineage>
</organism>